<dbReference type="Pfam" id="PF00565">
    <property type="entry name" value="SNase"/>
    <property type="match status" value="1"/>
</dbReference>
<dbReference type="GO" id="GO:0016787">
    <property type="term" value="F:hydrolase activity"/>
    <property type="evidence" value="ECO:0007669"/>
    <property type="project" value="UniProtKB-KW"/>
</dbReference>
<name>A1WP42_VEREI</name>
<dbReference type="Gene3D" id="2.40.50.90">
    <property type="match status" value="1"/>
</dbReference>
<dbReference type="PANTHER" id="PTHR12302:SF3">
    <property type="entry name" value="SERINE_THREONINE-PROTEIN KINASE 31"/>
    <property type="match status" value="1"/>
</dbReference>
<dbReference type="InterPro" id="IPR035437">
    <property type="entry name" value="SNase_OB-fold_sf"/>
</dbReference>
<dbReference type="OrthoDB" id="9805504at2"/>
<keyword evidence="4" id="KW-0732">Signal</keyword>
<keyword evidence="2" id="KW-0255">Endonuclease</keyword>
<reference evidence="7" key="1">
    <citation type="submission" date="2006-12" db="EMBL/GenBank/DDBJ databases">
        <title>Complete sequence of chromosome 1 of Verminephrobacter eiseniae EF01-2.</title>
        <authorList>
            <person name="Copeland A."/>
            <person name="Lucas S."/>
            <person name="Lapidus A."/>
            <person name="Barry K."/>
            <person name="Detter J.C."/>
            <person name="Glavina del Rio T."/>
            <person name="Dalin E."/>
            <person name="Tice H."/>
            <person name="Pitluck S."/>
            <person name="Chertkov O."/>
            <person name="Brettin T."/>
            <person name="Bruce D."/>
            <person name="Han C."/>
            <person name="Tapia R."/>
            <person name="Gilna P."/>
            <person name="Schmutz J."/>
            <person name="Larimer F."/>
            <person name="Land M."/>
            <person name="Hauser L."/>
            <person name="Kyrpides N."/>
            <person name="Kim E."/>
            <person name="Stahl D."/>
            <person name="Richardson P."/>
        </authorList>
    </citation>
    <scope>NUCLEOTIDE SEQUENCE [LARGE SCALE GENOMIC DNA]</scope>
    <source>
        <strain evidence="7">EF01-2</strain>
    </source>
</reference>
<feature type="chain" id="PRO_5002640588" evidence="4">
    <location>
        <begin position="20"/>
        <end position="153"/>
    </location>
</feature>
<organism evidence="6 7">
    <name type="scientific">Verminephrobacter eiseniae (strain EF01-2)</name>
    <dbReference type="NCBI Taxonomy" id="391735"/>
    <lineage>
        <taxon>Bacteria</taxon>
        <taxon>Pseudomonadati</taxon>
        <taxon>Pseudomonadota</taxon>
        <taxon>Betaproteobacteria</taxon>
        <taxon>Burkholderiales</taxon>
        <taxon>Comamonadaceae</taxon>
        <taxon>Verminephrobacter</taxon>
    </lineage>
</organism>
<evidence type="ECO:0000313" key="6">
    <source>
        <dbReference type="EMBL" id="ABM59399.1"/>
    </source>
</evidence>
<protein>
    <submittedName>
        <fullName evidence="6">Nuclease (SNase domain protein)</fullName>
    </submittedName>
</protein>
<dbReference type="PANTHER" id="PTHR12302">
    <property type="entry name" value="EBNA2 BINDING PROTEIN P100"/>
    <property type="match status" value="1"/>
</dbReference>
<gene>
    <name evidence="6" type="ordered locus">Veis_3683</name>
</gene>
<dbReference type="InterPro" id="IPR002071">
    <property type="entry name" value="Thermonucl_AS"/>
</dbReference>
<keyword evidence="7" id="KW-1185">Reference proteome</keyword>
<dbReference type="PROSITE" id="PS01123">
    <property type="entry name" value="TNASE_1"/>
    <property type="match status" value="1"/>
</dbReference>
<dbReference type="SUPFAM" id="SSF50199">
    <property type="entry name" value="Staphylococcal nuclease"/>
    <property type="match status" value="1"/>
</dbReference>
<feature type="domain" description="TNase-like" evidence="5">
    <location>
        <begin position="18"/>
        <end position="139"/>
    </location>
</feature>
<keyword evidence="1" id="KW-0540">Nuclease</keyword>
<dbReference type="KEGG" id="vei:Veis_3683"/>
<evidence type="ECO:0000313" key="7">
    <source>
        <dbReference type="Proteomes" id="UP000000374"/>
    </source>
</evidence>
<evidence type="ECO:0000256" key="4">
    <source>
        <dbReference type="SAM" id="SignalP"/>
    </source>
</evidence>
<evidence type="ECO:0000256" key="3">
    <source>
        <dbReference type="ARBA" id="ARBA00022801"/>
    </source>
</evidence>
<dbReference type="STRING" id="391735.Veis_3683"/>
<evidence type="ECO:0000256" key="2">
    <source>
        <dbReference type="ARBA" id="ARBA00022759"/>
    </source>
</evidence>
<accession>A1WP42</accession>
<dbReference type="RefSeq" id="WP_011811388.1">
    <property type="nucleotide sequence ID" value="NC_008786.1"/>
</dbReference>
<dbReference type="Proteomes" id="UP000000374">
    <property type="component" value="Chromosome"/>
</dbReference>
<evidence type="ECO:0000256" key="1">
    <source>
        <dbReference type="ARBA" id="ARBA00022722"/>
    </source>
</evidence>
<dbReference type="GO" id="GO:0003676">
    <property type="term" value="F:nucleic acid binding"/>
    <property type="evidence" value="ECO:0007669"/>
    <property type="project" value="InterPro"/>
</dbReference>
<dbReference type="InterPro" id="IPR016071">
    <property type="entry name" value="Staphylococal_nuclease_OB-fold"/>
</dbReference>
<dbReference type="GO" id="GO:0004519">
    <property type="term" value="F:endonuclease activity"/>
    <property type="evidence" value="ECO:0007669"/>
    <property type="project" value="UniProtKB-KW"/>
</dbReference>
<feature type="signal peptide" evidence="4">
    <location>
        <begin position="1"/>
        <end position="19"/>
    </location>
</feature>
<sequence length="153" mass="16912">MKPCIIAALLHCMAAVASAATGRVVGVSDGDTITVLTAAKERLRIRLAEIDAPESAQAFGARAKQSLSGICFGKTATFTRASTDRYGRVVSRVYCDGVDAQTHQVENGLAWVYDQYVQDRSLYRIQRQAQRDKRGLWSDPRPIAPWNFRRHGS</sequence>
<dbReference type="SMART" id="SM00318">
    <property type="entry name" value="SNc"/>
    <property type="match status" value="1"/>
</dbReference>
<dbReference type="EMBL" id="CP000542">
    <property type="protein sequence ID" value="ABM59399.1"/>
    <property type="molecule type" value="Genomic_DNA"/>
</dbReference>
<evidence type="ECO:0000259" key="5">
    <source>
        <dbReference type="PROSITE" id="PS50830"/>
    </source>
</evidence>
<dbReference type="PROSITE" id="PS50830">
    <property type="entry name" value="TNASE_3"/>
    <property type="match status" value="1"/>
</dbReference>
<dbReference type="HOGENOM" id="CLU_046484_7_0_4"/>
<dbReference type="GeneID" id="76462073"/>
<dbReference type="AlphaFoldDB" id="A1WP42"/>
<proteinExistence type="predicted"/>
<dbReference type="eggNOG" id="COG1525">
    <property type="taxonomic scope" value="Bacteria"/>
</dbReference>
<keyword evidence="3" id="KW-0378">Hydrolase</keyword>